<evidence type="ECO:0000313" key="2">
    <source>
        <dbReference type="Proteomes" id="UP001060260"/>
    </source>
</evidence>
<reference evidence="1" key="1">
    <citation type="submission" date="2022-08" db="EMBL/GenBank/DDBJ databases">
        <title>Genome Sequencing of Bacteroides fragilis Group Isolates with Nanopore Technology.</title>
        <authorList>
            <person name="Tisza M.J."/>
            <person name="Smith D."/>
            <person name="Dekker J.P."/>
        </authorList>
    </citation>
    <scope>NUCLEOTIDE SEQUENCE</scope>
    <source>
        <strain evidence="1">BFG-474</strain>
    </source>
</reference>
<dbReference type="Proteomes" id="UP001060260">
    <property type="component" value="Chromosome"/>
</dbReference>
<evidence type="ECO:0000313" key="1">
    <source>
        <dbReference type="EMBL" id="UVQ95078.1"/>
    </source>
</evidence>
<protein>
    <submittedName>
        <fullName evidence="1">Recombination protein NinG</fullName>
    </submittedName>
</protein>
<organism evidence="1 2">
    <name type="scientific">Bacteroides caccae</name>
    <dbReference type="NCBI Taxonomy" id="47678"/>
    <lineage>
        <taxon>Bacteria</taxon>
        <taxon>Pseudomonadati</taxon>
        <taxon>Bacteroidota</taxon>
        <taxon>Bacteroidia</taxon>
        <taxon>Bacteroidales</taxon>
        <taxon>Bacteroidaceae</taxon>
        <taxon>Bacteroides</taxon>
    </lineage>
</organism>
<dbReference type="Pfam" id="PF05766">
    <property type="entry name" value="NinG"/>
    <property type="match status" value="1"/>
</dbReference>
<dbReference type="AlphaFoldDB" id="A0AA94Y7S5"/>
<name>A0AA94Y7S5_9BACE</name>
<dbReference type="InterPro" id="IPR008713">
    <property type="entry name" value="Phage_lambda_NinG"/>
</dbReference>
<gene>
    <name evidence="1" type="ORF">NXW23_11655</name>
</gene>
<dbReference type="EMBL" id="CP103166">
    <property type="protein sequence ID" value="UVQ95078.1"/>
    <property type="molecule type" value="Genomic_DNA"/>
</dbReference>
<sequence>MLYRYNKKKNEKPLFDITGAKIKKKPDLKTKLDKEFSLFIRLRDAMPNGYFKCISCGQIKPFEQADNGHYINRQHMNTRFDEMNCNAQCRHCNRFMEGNIQNYRKGLIAKYGEQRVILLEAKQAISRKFADFEYEQLIKYYKALNKKLRKEKGL</sequence>
<accession>A0AA94Y7S5</accession>
<proteinExistence type="predicted"/>